<dbReference type="InParanoid" id="A0A409XZ93"/>
<dbReference type="Pfam" id="PF14737">
    <property type="entry name" value="DUF4470"/>
    <property type="match status" value="1"/>
</dbReference>
<evidence type="ECO:0000313" key="3">
    <source>
        <dbReference type="Proteomes" id="UP000284706"/>
    </source>
</evidence>
<name>A0A409XZ93_9AGAR</name>
<protein>
    <recommendedName>
        <fullName evidence="1">DUF4470 domain-containing protein</fullName>
    </recommendedName>
</protein>
<proteinExistence type="predicted"/>
<evidence type="ECO:0000259" key="1">
    <source>
        <dbReference type="Pfam" id="PF14737"/>
    </source>
</evidence>
<gene>
    <name evidence="2" type="ORF">CVT26_004738</name>
</gene>
<reference evidence="2 3" key="1">
    <citation type="journal article" date="2018" name="Evol. Lett.">
        <title>Horizontal gene cluster transfer increased hallucinogenic mushroom diversity.</title>
        <authorList>
            <person name="Reynolds H.T."/>
            <person name="Vijayakumar V."/>
            <person name="Gluck-Thaler E."/>
            <person name="Korotkin H.B."/>
            <person name="Matheny P.B."/>
            <person name="Slot J.C."/>
        </authorList>
    </citation>
    <scope>NUCLEOTIDE SEQUENCE [LARGE SCALE GENOMIC DNA]</scope>
    <source>
        <strain evidence="2 3">SRW20</strain>
    </source>
</reference>
<sequence length="706" mass="80307">MLTTQQTKPSYRDQGRIRALAKQLDKLGDDYEAKKMAITDYLQEFTSKSQANEFMRPSNKDMHEELDEYPYDLAIRHGVAQEFNDWVLRRALMNALQPFERLPCANMLREGLLHCRKEGTLACSQCKLQSEPSSHRFIAVCAILCLTTPIYFKECQRSHWSTHKANCKSPLRASDWKPQWIKENRKPDFGMKGPRIIDITVGAISSIVISIMIAMPKLGQHTCYRQFQFAQERRRCNKKETYTGLHRQVSYRSALIARSADIPNVIRTVNELPSNFSGELVVLLNAHNEPLSLIRSVIALLILTSIEDVTQAAEAALQFWTSAFVQSQHSLIHTQVVDNFLRACKEDASFFLSLGKNSSIRGLISEETYQLLGGIHQSRVPFNDAVAEHKRIWTGRTKDDKSDRHLCHLEPSHRQAFRKSQTHGYTNPFGGPVVVGEANRSLFSPQGEWLQDDLASPIDEWNIEEIVATGPAYGCQTADIFGCLYFYLSEQFRKFTGRLREFKIQFKFVDKNSHVIADYLKGGIFSKIGLTENTVFDRIDMSNLADNEKTGGIAGVLKDWAPFVNKKNRNATLFGHSTGWVTQQRKGQPGPTEMQALTLQLLSKGKLDAKKMQPDLIPAWFKYYVALYDNSAAFEEWLTKQGVDEAAKKAGLKRKKKHTIVPHRIGGRLGDLPDALPHFPTDDSWYWNVQVSQTSLSERFFEFGIA</sequence>
<dbReference type="InterPro" id="IPR027974">
    <property type="entry name" value="DUF4470"/>
</dbReference>
<organism evidence="2 3">
    <name type="scientific">Gymnopilus dilepis</name>
    <dbReference type="NCBI Taxonomy" id="231916"/>
    <lineage>
        <taxon>Eukaryota</taxon>
        <taxon>Fungi</taxon>
        <taxon>Dikarya</taxon>
        <taxon>Basidiomycota</taxon>
        <taxon>Agaricomycotina</taxon>
        <taxon>Agaricomycetes</taxon>
        <taxon>Agaricomycetidae</taxon>
        <taxon>Agaricales</taxon>
        <taxon>Agaricineae</taxon>
        <taxon>Hymenogastraceae</taxon>
        <taxon>Gymnopilus</taxon>
    </lineage>
</organism>
<dbReference type="EMBL" id="NHYE01001395">
    <property type="protein sequence ID" value="PPQ96104.1"/>
    <property type="molecule type" value="Genomic_DNA"/>
</dbReference>
<evidence type="ECO:0000313" key="2">
    <source>
        <dbReference type="EMBL" id="PPQ96104.1"/>
    </source>
</evidence>
<accession>A0A409XZ93</accession>
<feature type="domain" description="DUF4470" evidence="1">
    <location>
        <begin position="253"/>
        <end position="325"/>
    </location>
</feature>
<keyword evidence="3" id="KW-1185">Reference proteome</keyword>
<comment type="caution">
    <text evidence="2">The sequence shown here is derived from an EMBL/GenBank/DDBJ whole genome shotgun (WGS) entry which is preliminary data.</text>
</comment>
<dbReference type="OrthoDB" id="5282002at2759"/>
<dbReference type="Proteomes" id="UP000284706">
    <property type="component" value="Unassembled WGS sequence"/>
</dbReference>
<dbReference type="AlphaFoldDB" id="A0A409XZ93"/>